<proteinExistence type="predicted"/>
<evidence type="ECO:0000259" key="1">
    <source>
        <dbReference type="Pfam" id="PF06985"/>
    </source>
</evidence>
<gene>
    <name evidence="2" type="ORF">L207DRAFT_518409</name>
</gene>
<dbReference type="OrthoDB" id="674604at2759"/>
<keyword evidence="3" id="KW-1185">Reference proteome</keyword>
<evidence type="ECO:0000313" key="2">
    <source>
        <dbReference type="EMBL" id="PMD33082.1"/>
    </source>
</evidence>
<dbReference type="Pfam" id="PF06985">
    <property type="entry name" value="HET"/>
    <property type="match status" value="1"/>
</dbReference>
<accession>A0A2J6R3I8</accession>
<sequence length="550" mass="61998">MWLLNVKTMKLEGFMADIPRYSILSHCWGHEEVTFQDINSGHFQHLKGYQKLAGCCTLSQREGFAYTWIDTCCIDKSSSAELTEAINSMFTWYKRSAVCYTYMEDVGNENPRDLGSLFAKSKWFTRGWTLQELIAPDIVIFFSSTWRELGTRGNLAKIISIITGIDRKLLLPNRRTRTSGIASLLRDYSIACRMSWAAKRKTTRIEDMAYCLMGLFDINMPLLYGEGDKAFIRLQKEIINSSNDFSIFAWCQSSSESWSTFPETQGILAPSPSAFETCLHVSPIDDILQQSTFEVYKSDIRMQVSVVGMLSSEQHLRVLVRQETGFAPLQDVRTFLKSVTSSNDANHEALIAIIPCKNGADLIGVVLLDPGRRPLERWGLVYFQKFFRNPPDLSTFQVPITKDPDSNIWEVPRDRATVRLAPNSLLSQSGYTMGLLPNSGSFEEPTTFFLKWGTTGSLSIKAIDSYQPCPEFVVVLEYRDFHQVLGNCVPVPDTHTNGSVLKEARKKLQSSNDTSEIKAPLAGRYEAVVKFRIGSTKCEILVGIEEVGVD</sequence>
<name>A0A2J6R3I8_HYAVF</name>
<dbReference type="AlphaFoldDB" id="A0A2J6R3I8"/>
<evidence type="ECO:0000313" key="3">
    <source>
        <dbReference type="Proteomes" id="UP000235786"/>
    </source>
</evidence>
<dbReference type="InterPro" id="IPR010730">
    <property type="entry name" value="HET"/>
</dbReference>
<organism evidence="2 3">
    <name type="scientific">Hyaloscypha variabilis (strain UAMH 11265 / GT02V1 / F)</name>
    <name type="common">Meliniomyces variabilis</name>
    <dbReference type="NCBI Taxonomy" id="1149755"/>
    <lineage>
        <taxon>Eukaryota</taxon>
        <taxon>Fungi</taxon>
        <taxon>Dikarya</taxon>
        <taxon>Ascomycota</taxon>
        <taxon>Pezizomycotina</taxon>
        <taxon>Leotiomycetes</taxon>
        <taxon>Helotiales</taxon>
        <taxon>Hyaloscyphaceae</taxon>
        <taxon>Hyaloscypha</taxon>
        <taxon>Hyaloscypha variabilis</taxon>
    </lineage>
</organism>
<dbReference type="EMBL" id="KZ613957">
    <property type="protein sequence ID" value="PMD33082.1"/>
    <property type="molecule type" value="Genomic_DNA"/>
</dbReference>
<dbReference type="PANTHER" id="PTHR10622:SF10">
    <property type="entry name" value="HET DOMAIN-CONTAINING PROTEIN"/>
    <property type="match status" value="1"/>
</dbReference>
<reference evidence="2 3" key="1">
    <citation type="submission" date="2016-04" db="EMBL/GenBank/DDBJ databases">
        <title>A degradative enzymes factory behind the ericoid mycorrhizal symbiosis.</title>
        <authorList>
            <consortium name="DOE Joint Genome Institute"/>
            <person name="Martino E."/>
            <person name="Morin E."/>
            <person name="Grelet G."/>
            <person name="Kuo A."/>
            <person name="Kohler A."/>
            <person name="Daghino S."/>
            <person name="Barry K."/>
            <person name="Choi C."/>
            <person name="Cichocki N."/>
            <person name="Clum A."/>
            <person name="Copeland A."/>
            <person name="Hainaut M."/>
            <person name="Haridas S."/>
            <person name="Labutti K."/>
            <person name="Lindquist E."/>
            <person name="Lipzen A."/>
            <person name="Khouja H.-R."/>
            <person name="Murat C."/>
            <person name="Ohm R."/>
            <person name="Olson A."/>
            <person name="Spatafora J."/>
            <person name="Veneault-Fourrey C."/>
            <person name="Henrissat B."/>
            <person name="Grigoriev I."/>
            <person name="Martin F."/>
            <person name="Perotto S."/>
        </authorList>
    </citation>
    <scope>NUCLEOTIDE SEQUENCE [LARGE SCALE GENOMIC DNA]</scope>
    <source>
        <strain evidence="2 3">F</strain>
    </source>
</reference>
<protein>
    <submittedName>
        <fullName evidence="2">HET-domain-containing protein</fullName>
    </submittedName>
</protein>
<dbReference type="Proteomes" id="UP000235786">
    <property type="component" value="Unassembled WGS sequence"/>
</dbReference>
<dbReference type="STRING" id="1149755.A0A2J6R3I8"/>
<dbReference type="PANTHER" id="PTHR10622">
    <property type="entry name" value="HET DOMAIN-CONTAINING PROTEIN"/>
    <property type="match status" value="1"/>
</dbReference>
<feature type="domain" description="Heterokaryon incompatibility" evidence="1">
    <location>
        <begin position="21"/>
        <end position="108"/>
    </location>
</feature>